<protein>
    <submittedName>
        <fullName evidence="1">Uncharacterized protein</fullName>
    </submittedName>
</protein>
<organism evidence="1 2">
    <name type="scientific">Trichinella britovi</name>
    <name type="common">Parasitic roundworm</name>
    <dbReference type="NCBI Taxonomy" id="45882"/>
    <lineage>
        <taxon>Eukaryota</taxon>
        <taxon>Metazoa</taxon>
        <taxon>Ecdysozoa</taxon>
        <taxon>Nematoda</taxon>
        <taxon>Enoplea</taxon>
        <taxon>Dorylaimia</taxon>
        <taxon>Trichinellida</taxon>
        <taxon>Trichinellidae</taxon>
        <taxon>Trichinella</taxon>
    </lineage>
</organism>
<keyword evidence="2" id="KW-1185">Reference proteome</keyword>
<accession>A0A0V1C6L5</accession>
<comment type="caution">
    <text evidence="1">The sequence shown here is derived from an EMBL/GenBank/DDBJ whole genome shotgun (WGS) entry which is preliminary data.</text>
</comment>
<sequence>MHVSSVRSVSSSLVVIIVVAFAFAVLARCRFPCVTVNGFLVKLDIMWNCKECHNGDKSGITSPTSVFRMDQVTFRAPVQFFMGTDTSVWLASMEEYLEHVYAPPLTGTAPFADFAKLFAVRYSRIQWTPPLRLIQVCLPSATTPGFAERICQRDNAA</sequence>
<dbReference type="EMBL" id="JYDI01000469">
    <property type="protein sequence ID" value="KRY44839.1"/>
    <property type="molecule type" value="Genomic_DNA"/>
</dbReference>
<name>A0A0V1C6L5_TRIBR</name>
<gene>
    <name evidence="1" type="ORF">T03_10703</name>
</gene>
<evidence type="ECO:0000313" key="1">
    <source>
        <dbReference type="EMBL" id="KRY44839.1"/>
    </source>
</evidence>
<proteinExistence type="predicted"/>
<dbReference type="AlphaFoldDB" id="A0A0V1C6L5"/>
<dbReference type="Proteomes" id="UP000054653">
    <property type="component" value="Unassembled WGS sequence"/>
</dbReference>
<evidence type="ECO:0000313" key="2">
    <source>
        <dbReference type="Proteomes" id="UP000054653"/>
    </source>
</evidence>
<dbReference type="OrthoDB" id="5931111at2759"/>
<reference evidence="1 2" key="1">
    <citation type="submission" date="2015-01" db="EMBL/GenBank/DDBJ databases">
        <title>Evolution of Trichinella species and genotypes.</title>
        <authorList>
            <person name="Korhonen P.K."/>
            <person name="Edoardo P."/>
            <person name="Giuseppe L.R."/>
            <person name="Gasser R.B."/>
        </authorList>
    </citation>
    <scope>NUCLEOTIDE SEQUENCE [LARGE SCALE GENOMIC DNA]</scope>
    <source>
        <strain evidence="1">ISS120</strain>
    </source>
</reference>